<evidence type="ECO:0000313" key="1">
    <source>
        <dbReference type="EMBL" id="KYF93956.1"/>
    </source>
</evidence>
<dbReference type="InterPro" id="IPR014553">
    <property type="entry name" value="Aminopept"/>
</dbReference>
<comment type="caution">
    <text evidence="1">The sequence shown here is derived from an EMBL/GenBank/DDBJ whole genome shotgun (WGS) entry which is preliminary data.</text>
</comment>
<accession>A0A150SNE5</accession>
<evidence type="ECO:0000313" key="2">
    <source>
        <dbReference type="Proteomes" id="UP000075635"/>
    </source>
</evidence>
<organism evidence="1 2">
    <name type="scientific">Sorangium cellulosum</name>
    <name type="common">Polyangium cellulosum</name>
    <dbReference type="NCBI Taxonomy" id="56"/>
    <lineage>
        <taxon>Bacteria</taxon>
        <taxon>Pseudomonadati</taxon>
        <taxon>Myxococcota</taxon>
        <taxon>Polyangia</taxon>
        <taxon>Polyangiales</taxon>
        <taxon>Polyangiaceae</taxon>
        <taxon>Sorangium</taxon>
    </lineage>
</organism>
<dbReference type="AlphaFoldDB" id="A0A150SNE5"/>
<feature type="non-terminal residue" evidence="1">
    <location>
        <position position="376"/>
    </location>
</feature>
<reference evidence="1 2" key="1">
    <citation type="submission" date="2014-02" db="EMBL/GenBank/DDBJ databases">
        <title>The small core and large imbalanced accessory genome model reveals a collaborative survival strategy of Sorangium cellulosum strains in nature.</title>
        <authorList>
            <person name="Han K."/>
            <person name="Peng R."/>
            <person name="Blom J."/>
            <person name="Li Y.-Z."/>
        </authorList>
    </citation>
    <scope>NUCLEOTIDE SEQUENCE [LARGE SCALE GENOMIC DNA]</scope>
    <source>
        <strain evidence="1 2">So0011-07</strain>
    </source>
</reference>
<evidence type="ECO:0008006" key="3">
    <source>
        <dbReference type="Google" id="ProtNLM"/>
    </source>
</evidence>
<gene>
    <name evidence="1" type="ORF">BE17_44015</name>
</gene>
<name>A0A150SNE5_SORCE</name>
<dbReference type="Proteomes" id="UP000075635">
    <property type="component" value="Unassembled WGS sequence"/>
</dbReference>
<protein>
    <recommendedName>
        <fullName evidence="3">Aminopeptidase</fullName>
    </recommendedName>
</protein>
<dbReference type="Pfam" id="PF10023">
    <property type="entry name" value="Aminopep"/>
    <property type="match status" value="1"/>
</dbReference>
<dbReference type="EMBL" id="JEMB01000773">
    <property type="protein sequence ID" value="KYF93956.1"/>
    <property type="molecule type" value="Genomic_DNA"/>
</dbReference>
<proteinExistence type="predicted"/>
<sequence>MSERLPATARRGAARSWSAPLHRGLLLLLPARAASAAAALFAIALCSLLSGCTEVRYVAQASLGQLSMAWKTESLKDAAFDARKSWRTRALLREVPHIKRFGERHGLTPTGNYRTYVELERPAAVWVVSACEPLRFRSKTWSFPIVGTVPYLGWFHLEDARAFAAPLKAAGWDVDVRPAGAYSTLGWLEDPVLSTMISSGDDALGDLANVVLHESLHATLYVKGQTRLNESLANFVGDELAKAYLDERVGPFSAEKTSYMREQERGEARARALHDAYIHLDRLYASSASDAEKRAEKQAVLARLTADIGARRPLNNAALVQFRVYNSGSEELSALLATCGGSWPRFVGALKKLEGQRFSAPQENIGRVVEPLIQAG</sequence>